<proteinExistence type="predicted"/>
<sequence>MGKYQFTESWLLEASRHEVWNLIKDFEQLRCWQGVSFQRLQEGTSKNGIGDKYRMNMRTKLWYTISLDFVVTEKQEETLICLEAYGDLSGQGVFRLQESGAYTRLHYNWQVHTNKPWMQRWEPLLRPLFIWNHNRVMGEAVRGISNQLGARLV</sequence>
<gene>
    <name evidence="1" type="ORF">PTI45_04345</name>
</gene>
<evidence type="ECO:0000313" key="1">
    <source>
        <dbReference type="EMBL" id="ODP26505.1"/>
    </source>
</evidence>
<dbReference type="SUPFAM" id="SSF55961">
    <property type="entry name" value="Bet v1-like"/>
    <property type="match status" value="1"/>
</dbReference>
<dbReference type="Proteomes" id="UP000094578">
    <property type="component" value="Unassembled WGS sequence"/>
</dbReference>
<protein>
    <recommendedName>
        <fullName evidence="3">Polyketide cyclase</fullName>
    </recommendedName>
</protein>
<evidence type="ECO:0008006" key="3">
    <source>
        <dbReference type="Google" id="ProtNLM"/>
    </source>
</evidence>
<name>A0A1E3KZZ9_9BACL</name>
<accession>A0A1E3KZZ9</accession>
<dbReference type="Gene3D" id="3.30.530.20">
    <property type="match status" value="1"/>
</dbReference>
<dbReference type="InterPro" id="IPR023393">
    <property type="entry name" value="START-like_dom_sf"/>
</dbReference>
<evidence type="ECO:0000313" key="2">
    <source>
        <dbReference type="Proteomes" id="UP000094578"/>
    </source>
</evidence>
<dbReference type="STRING" id="1886670.PTI45_04345"/>
<keyword evidence="2" id="KW-1185">Reference proteome</keyword>
<organism evidence="1 2">
    <name type="scientific">Paenibacillus nuruki</name>
    <dbReference type="NCBI Taxonomy" id="1886670"/>
    <lineage>
        <taxon>Bacteria</taxon>
        <taxon>Bacillati</taxon>
        <taxon>Bacillota</taxon>
        <taxon>Bacilli</taxon>
        <taxon>Bacillales</taxon>
        <taxon>Paenibacillaceae</taxon>
        <taxon>Paenibacillus</taxon>
    </lineage>
</organism>
<dbReference type="EMBL" id="MDER01000086">
    <property type="protein sequence ID" value="ODP26505.1"/>
    <property type="molecule type" value="Genomic_DNA"/>
</dbReference>
<comment type="caution">
    <text evidence="1">The sequence shown here is derived from an EMBL/GenBank/DDBJ whole genome shotgun (WGS) entry which is preliminary data.</text>
</comment>
<dbReference type="AlphaFoldDB" id="A0A1E3KZZ9"/>
<dbReference type="RefSeq" id="WP_069329646.1">
    <property type="nucleotide sequence ID" value="NZ_MDER01000086.1"/>
</dbReference>
<reference evidence="1 2" key="1">
    <citation type="submission" date="2016-08" db="EMBL/GenBank/DDBJ databases">
        <title>Genome sequencing of Paenibacillus sp. TI45-13ar, isolated from Korean traditional nuruk.</title>
        <authorList>
            <person name="Kim S.-J."/>
        </authorList>
    </citation>
    <scope>NUCLEOTIDE SEQUENCE [LARGE SCALE GENOMIC DNA]</scope>
    <source>
        <strain evidence="1 2">TI45-13ar</strain>
    </source>
</reference>